<name>A0A6D2KZD8_9BRAS</name>
<keyword evidence="2" id="KW-1185">Reference proteome</keyword>
<dbReference type="Proteomes" id="UP000467841">
    <property type="component" value="Unassembled WGS sequence"/>
</dbReference>
<evidence type="ECO:0000313" key="2">
    <source>
        <dbReference type="Proteomes" id="UP000467841"/>
    </source>
</evidence>
<dbReference type="AlphaFoldDB" id="A0A6D2KZD8"/>
<protein>
    <submittedName>
        <fullName evidence="1">Uncharacterized protein</fullName>
    </submittedName>
</protein>
<proteinExistence type="predicted"/>
<dbReference type="EMBL" id="CACVBM020001729">
    <property type="protein sequence ID" value="CAA7058704.1"/>
    <property type="molecule type" value="Genomic_DNA"/>
</dbReference>
<reference evidence="1" key="1">
    <citation type="submission" date="2020-01" db="EMBL/GenBank/DDBJ databases">
        <authorList>
            <person name="Mishra B."/>
        </authorList>
    </citation>
    <scope>NUCLEOTIDE SEQUENCE [LARGE SCALE GENOMIC DNA]</scope>
</reference>
<sequence>MVSFVLWACRYTIYYEGDDAAVRLGPLNAAVLNTSHRSDSPIHTAFSVDFVAEGNPDDVGFGELEIKLRAMHMLIFNPNDAGRVVIRCHNLTRNRHDIIKCHSFFSRLETLEK</sequence>
<organism evidence="1 2">
    <name type="scientific">Microthlaspi erraticum</name>
    <dbReference type="NCBI Taxonomy" id="1685480"/>
    <lineage>
        <taxon>Eukaryota</taxon>
        <taxon>Viridiplantae</taxon>
        <taxon>Streptophyta</taxon>
        <taxon>Embryophyta</taxon>
        <taxon>Tracheophyta</taxon>
        <taxon>Spermatophyta</taxon>
        <taxon>Magnoliopsida</taxon>
        <taxon>eudicotyledons</taxon>
        <taxon>Gunneridae</taxon>
        <taxon>Pentapetalae</taxon>
        <taxon>rosids</taxon>
        <taxon>malvids</taxon>
        <taxon>Brassicales</taxon>
        <taxon>Brassicaceae</taxon>
        <taxon>Coluteocarpeae</taxon>
        <taxon>Microthlaspi</taxon>
    </lineage>
</organism>
<comment type="caution">
    <text evidence="1">The sequence shown here is derived from an EMBL/GenBank/DDBJ whole genome shotgun (WGS) entry which is preliminary data.</text>
</comment>
<evidence type="ECO:0000313" key="1">
    <source>
        <dbReference type="EMBL" id="CAA7058704.1"/>
    </source>
</evidence>
<gene>
    <name evidence="1" type="ORF">MERR_LOCUS45940</name>
</gene>
<accession>A0A6D2KZD8</accession>